<evidence type="ECO:0000313" key="1">
    <source>
        <dbReference type="EMBL" id="GAA1928930.1"/>
    </source>
</evidence>
<keyword evidence="2" id="KW-1185">Reference proteome</keyword>
<reference evidence="2" key="1">
    <citation type="journal article" date="2019" name="Int. J. Syst. Evol. Microbiol.">
        <title>The Global Catalogue of Microorganisms (GCM) 10K type strain sequencing project: providing services to taxonomists for standard genome sequencing and annotation.</title>
        <authorList>
            <consortium name="The Broad Institute Genomics Platform"/>
            <consortium name="The Broad Institute Genome Sequencing Center for Infectious Disease"/>
            <person name="Wu L."/>
            <person name="Ma J."/>
        </authorList>
    </citation>
    <scope>NUCLEOTIDE SEQUENCE [LARGE SCALE GENOMIC DNA]</scope>
    <source>
        <strain evidence="2">JCM 13581</strain>
    </source>
</reference>
<evidence type="ECO:0008006" key="3">
    <source>
        <dbReference type="Google" id="ProtNLM"/>
    </source>
</evidence>
<proteinExistence type="predicted"/>
<protein>
    <recommendedName>
        <fullName evidence="3">Secreted protein</fullName>
    </recommendedName>
</protein>
<dbReference type="Proteomes" id="UP001501303">
    <property type="component" value="Unassembled WGS sequence"/>
</dbReference>
<comment type="caution">
    <text evidence="1">The sequence shown here is derived from an EMBL/GenBank/DDBJ whole genome shotgun (WGS) entry which is preliminary data.</text>
</comment>
<sequence length="186" mass="19226">MQPPAGPALPHTRSRPVHWVATAAVLAAVTGGAALMRPPEAAAGQPGPVAAGPDPAAAEYPLDCGPHPVLVTDHVFVDFDGDGRAETVAVVRCDAGSGTPPSGMYVLARPADATAPPRVAEVLVDPEEGMTVERLQAREDGVSVRLLGYSSPEVPRCCPDLQRDVSWHWQDGRLSAPRAAAVPAPA</sequence>
<dbReference type="RefSeq" id="WP_344264696.1">
    <property type="nucleotide sequence ID" value="NZ_BAAAMJ010000054.1"/>
</dbReference>
<gene>
    <name evidence="1" type="ORF">GCM10009716_40790</name>
</gene>
<dbReference type="EMBL" id="BAAAMJ010000054">
    <property type="protein sequence ID" value="GAA1928930.1"/>
    <property type="molecule type" value="Genomic_DNA"/>
</dbReference>
<organism evidence="1 2">
    <name type="scientific">Streptomyces sodiiphilus</name>
    <dbReference type="NCBI Taxonomy" id="226217"/>
    <lineage>
        <taxon>Bacteria</taxon>
        <taxon>Bacillati</taxon>
        <taxon>Actinomycetota</taxon>
        <taxon>Actinomycetes</taxon>
        <taxon>Kitasatosporales</taxon>
        <taxon>Streptomycetaceae</taxon>
        <taxon>Streptomyces</taxon>
    </lineage>
</organism>
<name>A0ABP5B331_9ACTN</name>
<evidence type="ECO:0000313" key="2">
    <source>
        <dbReference type="Proteomes" id="UP001501303"/>
    </source>
</evidence>
<accession>A0ABP5B331</accession>